<evidence type="ECO:0000313" key="4">
    <source>
        <dbReference type="EMBL" id="MEE3715550.1"/>
    </source>
</evidence>
<proteinExistence type="predicted"/>
<dbReference type="NCBIfam" id="NF005759">
    <property type="entry name" value="PRK07583.1"/>
    <property type="match status" value="1"/>
</dbReference>
<reference evidence="4" key="1">
    <citation type="submission" date="2024-01" db="EMBL/GenBank/DDBJ databases">
        <title>Bank of Algae and Cyanobacteria of the Azores (BACA) strain genomes.</title>
        <authorList>
            <person name="Luz R."/>
            <person name="Cordeiro R."/>
            <person name="Fonseca A."/>
            <person name="Goncalves V."/>
        </authorList>
    </citation>
    <scope>NUCLEOTIDE SEQUENCE</scope>
    <source>
        <strain evidence="4">BACA0141</strain>
    </source>
</reference>
<dbReference type="GO" id="GO:0006209">
    <property type="term" value="P:cytosine catabolic process"/>
    <property type="evidence" value="ECO:0007669"/>
    <property type="project" value="TreeGrafter"/>
</dbReference>
<protein>
    <submittedName>
        <fullName evidence="4">Cytosine deaminase</fullName>
        <ecNumber evidence="4">3.5.4.1</ecNumber>
    </submittedName>
</protein>
<dbReference type="InterPro" id="IPR032466">
    <property type="entry name" value="Metal_Hydrolase"/>
</dbReference>
<comment type="caution">
    <text evidence="4">The sequence shown here is derived from an EMBL/GenBank/DDBJ whole genome shotgun (WGS) entry which is preliminary data.</text>
</comment>
<organism evidence="4 5">
    <name type="scientific">Tumidithrix elongata BACA0141</name>
    <dbReference type="NCBI Taxonomy" id="2716417"/>
    <lineage>
        <taxon>Bacteria</taxon>
        <taxon>Bacillati</taxon>
        <taxon>Cyanobacteriota</taxon>
        <taxon>Cyanophyceae</taxon>
        <taxon>Pseudanabaenales</taxon>
        <taxon>Pseudanabaenaceae</taxon>
        <taxon>Tumidithrix</taxon>
        <taxon>Tumidithrix elongata</taxon>
    </lineage>
</organism>
<keyword evidence="5" id="KW-1185">Reference proteome</keyword>
<dbReference type="EC" id="3.5.4.1" evidence="4"/>
<dbReference type="EMBL" id="JAZBJZ010000005">
    <property type="protein sequence ID" value="MEE3715550.1"/>
    <property type="molecule type" value="Genomic_DNA"/>
</dbReference>
<dbReference type="FunFam" id="3.20.20.140:FF:000019">
    <property type="entry name" value="Cytosine deaminase"/>
    <property type="match status" value="1"/>
</dbReference>
<feature type="domain" description="Amidohydrolase 3" evidence="3">
    <location>
        <begin position="211"/>
        <end position="419"/>
    </location>
</feature>
<sequence length="440" mass="49503">MFPHLPDRYWLYNVRVPACLISGSISESIAIEPNLDGLALLNIEVRNGKIATILNSPSTSQSTPQIPLEEVLQVDWHHGIALPCFIDVHTHLDKGHIWDRAPNPDGTFESALRTVAHDRDMYWTYEDVYRRMEFGLKCSYAHGTKAIRTHIDCPEPQMAASFKAFQELRDTWRDRLYLQVVSLISLDLFMGDYGEQVADRIAELGGILGGVAYVNPDLEPQLDRLFRLAKDRGLDLDFHVDETDDPESNTLLHVAEAAIRNNFTGQIVCGHCCSLAVQDTEVAMKTIDLVKQADIGIISLPMCNLYLQDRTSKRTPRWRGVTLLHELREAGVPVAIASDNCRDPFYGFGDHDVMQIFAMSTQICHLDRPYGNWSRTVTQTPAGFMKLKDAGQIKVGASADLILFKARSFNELFSRPQSDRIVLRNGLAIDTTLPSYSELD</sequence>
<evidence type="ECO:0000256" key="1">
    <source>
        <dbReference type="ARBA" id="ARBA00022723"/>
    </source>
</evidence>
<dbReference type="GO" id="GO:0046872">
    <property type="term" value="F:metal ion binding"/>
    <property type="evidence" value="ECO:0007669"/>
    <property type="project" value="UniProtKB-KW"/>
</dbReference>
<dbReference type="Proteomes" id="UP001333818">
    <property type="component" value="Unassembled WGS sequence"/>
</dbReference>
<dbReference type="SUPFAM" id="SSF51556">
    <property type="entry name" value="Metallo-dependent hydrolases"/>
    <property type="match status" value="1"/>
</dbReference>
<evidence type="ECO:0000256" key="2">
    <source>
        <dbReference type="ARBA" id="ARBA00022801"/>
    </source>
</evidence>
<keyword evidence="1" id="KW-0479">Metal-binding</keyword>
<accession>A0AAW9PQA4</accession>
<dbReference type="Gene3D" id="3.20.20.140">
    <property type="entry name" value="Metal-dependent hydrolases"/>
    <property type="match status" value="1"/>
</dbReference>
<dbReference type="AlphaFoldDB" id="A0AAW9PQA4"/>
<dbReference type="RefSeq" id="WP_330481974.1">
    <property type="nucleotide sequence ID" value="NZ_JAZBJZ010000005.1"/>
</dbReference>
<name>A0AAW9PQA4_9CYAN</name>
<dbReference type="Pfam" id="PF07969">
    <property type="entry name" value="Amidohydro_3"/>
    <property type="match status" value="1"/>
</dbReference>
<dbReference type="GO" id="GO:0035888">
    <property type="term" value="F:isoguanine deaminase activity"/>
    <property type="evidence" value="ECO:0007669"/>
    <property type="project" value="TreeGrafter"/>
</dbReference>
<evidence type="ECO:0000259" key="3">
    <source>
        <dbReference type="Pfam" id="PF07969"/>
    </source>
</evidence>
<dbReference type="InterPro" id="IPR052349">
    <property type="entry name" value="Metallo-hydrolase_Enzymes"/>
</dbReference>
<dbReference type="CDD" id="cd01293">
    <property type="entry name" value="Bact_CD"/>
    <property type="match status" value="1"/>
</dbReference>
<gene>
    <name evidence="4" type="ORF">V2H45_02190</name>
</gene>
<dbReference type="GO" id="GO:0004131">
    <property type="term" value="F:cytosine deaminase activity"/>
    <property type="evidence" value="ECO:0007669"/>
    <property type="project" value="UniProtKB-EC"/>
</dbReference>
<dbReference type="PANTHER" id="PTHR32027:SF0">
    <property type="entry name" value="CYTOSINE DEAMINASE"/>
    <property type="match status" value="1"/>
</dbReference>
<dbReference type="SUPFAM" id="SSF51338">
    <property type="entry name" value="Composite domain of metallo-dependent hydrolases"/>
    <property type="match status" value="1"/>
</dbReference>
<dbReference type="PANTHER" id="PTHR32027">
    <property type="entry name" value="CYTOSINE DEAMINASE"/>
    <property type="match status" value="1"/>
</dbReference>
<evidence type="ECO:0000313" key="5">
    <source>
        <dbReference type="Proteomes" id="UP001333818"/>
    </source>
</evidence>
<dbReference type="Gene3D" id="2.30.40.10">
    <property type="entry name" value="Urease, subunit C, domain 1"/>
    <property type="match status" value="1"/>
</dbReference>
<keyword evidence="2 4" id="KW-0378">Hydrolase</keyword>
<dbReference type="InterPro" id="IPR011059">
    <property type="entry name" value="Metal-dep_hydrolase_composite"/>
</dbReference>
<dbReference type="InterPro" id="IPR013108">
    <property type="entry name" value="Amidohydro_3"/>
</dbReference>